<comment type="caution">
    <text evidence="2">The sequence shown here is derived from an EMBL/GenBank/DDBJ whole genome shotgun (WGS) entry which is preliminary data.</text>
</comment>
<dbReference type="AlphaFoldDB" id="A0A812WAK9"/>
<accession>A0A812WAK9</accession>
<organism evidence="2 3">
    <name type="scientific">Symbiodinium necroappetens</name>
    <dbReference type="NCBI Taxonomy" id="1628268"/>
    <lineage>
        <taxon>Eukaryota</taxon>
        <taxon>Sar</taxon>
        <taxon>Alveolata</taxon>
        <taxon>Dinophyceae</taxon>
        <taxon>Suessiales</taxon>
        <taxon>Symbiodiniaceae</taxon>
        <taxon>Symbiodinium</taxon>
    </lineage>
</organism>
<feature type="region of interest" description="Disordered" evidence="1">
    <location>
        <begin position="23"/>
        <end position="98"/>
    </location>
</feature>
<proteinExistence type="predicted"/>
<feature type="compositionally biased region" description="Basic and acidic residues" evidence="1">
    <location>
        <begin position="179"/>
        <end position="194"/>
    </location>
</feature>
<reference evidence="2" key="1">
    <citation type="submission" date="2021-02" db="EMBL/GenBank/DDBJ databases">
        <authorList>
            <person name="Dougan E. K."/>
            <person name="Rhodes N."/>
            <person name="Thang M."/>
            <person name="Chan C."/>
        </authorList>
    </citation>
    <scope>NUCLEOTIDE SEQUENCE</scope>
</reference>
<gene>
    <name evidence="2" type="ORF">SNEC2469_LOCUS19043</name>
</gene>
<name>A0A812WAK9_9DINO</name>
<evidence type="ECO:0000313" key="3">
    <source>
        <dbReference type="Proteomes" id="UP000601435"/>
    </source>
</evidence>
<sequence>MKLSPGCQDAHVSSLYSYRNSAGCDLGMAGETQNDERSDDDEAADDTLRKRLSAAFEEVATPSPGRLTVTPPTRHPQCPSLTPSADKPRRPQAGPPSESEIFMKLQLQQMQEAMQAQSLLLAQLTQQSVAAAAGNASNTVPPATRAATNGTPAPEPSKPSPAKAPKAAAAPKRSPTKKASPEKDTANKQGKEANADDDSSAAIITPDGTPEDCKIHAKMKETSKIRRSDLDKQTRATEEAGESTGHLALKDFDAPLGLDMEGAAAAEQSASGDVAKVKSEINRYLTQVNGKIDSIVKMMGQLVPPYNPDPNEQTGMLHDELEAVRKELEVQHGKLACLLGSLGMEDVDDTGIQKAKLDFVALREAAAEAEASVTPQRAKAKARCCTLVAEPLKEIPEASVDYPMIRATDFIHLIDEQHFWTRLIGQSSFSVGCQMMADFWARYRIIFPDYELFTRADRNEVDLNRCLPCLIHGDEGTHYKRSGIMIVQWQSVFGKGTSLLGREAFADRLLGESNAKAFVNQRGVTFTTRFLLGVLPKDLPIEDYAQTPEVLDQFFAHIVEATAGKLQRTFRQGPKAASSSKPGKGLCHYCLAGREGYDWEDMIFSCTFMS</sequence>
<evidence type="ECO:0000313" key="2">
    <source>
        <dbReference type="EMBL" id="CAE7666683.1"/>
    </source>
</evidence>
<keyword evidence="3" id="KW-1185">Reference proteome</keyword>
<dbReference type="EMBL" id="CAJNJA010032376">
    <property type="protein sequence ID" value="CAE7666683.1"/>
    <property type="molecule type" value="Genomic_DNA"/>
</dbReference>
<protein>
    <submittedName>
        <fullName evidence="2">Uncharacterized protein</fullName>
    </submittedName>
</protein>
<evidence type="ECO:0000256" key="1">
    <source>
        <dbReference type="SAM" id="MobiDB-lite"/>
    </source>
</evidence>
<feature type="region of interest" description="Disordered" evidence="1">
    <location>
        <begin position="135"/>
        <end position="248"/>
    </location>
</feature>
<feature type="compositionally biased region" description="Polar residues" evidence="1">
    <location>
        <begin position="135"/>
        <end position="151"/>
    </location>
</feature>
<feature type="compositionally biased region" description="Low complexity" evidence="1">
    <location>
        <begin position="160"/>
        <end position="173"/>
    </location>
</feature>
<dbReference type="OrthoDB" id="427494at2759"/>
<dbReference type="Proteomes" id="UP000601435">
    <property type="component" value="Unassembled WGS sequence"/>
</dbReference>
<feature type="compositionally biased region" description="Basic and acidic residues" evidence="1">
    <location>
        <begin position="211"/>
        <end position="238"/>
    </location>
</feature>